<organism evidence="1">
    <name type="scientific">Pectinophora gossypiella</name>
    <name type="common">Cotton pink bollworm</name>
    <name type="synonym">Depressaria gossypiella</name>
    <dbReference type="NCBI Taxonomy" id="13191"/>
    <lineage>
        <taxon>Eukaryota</taxon>
        <taxon>Metazoa</taxon>
        <taxon>Ecdysozoa</taxon>
        <taxon>Arthropoda</taxon>
        <taxon>Hexapoda</taxon>
        <taxon>Insecta</taxon>
        <taxon>Pterygota</taxon>
        <taxon>Neoptera</taxon>
        <taxon>Endopterygota</taxon>
        <taxon>Lepidoptera</taxon>
        <taxon>Glossata</taxon>
        <taxon>Ditrysia</taxon>
        <taxon>Gelechioidea</taxon>
        <taxon>Gelechiidae</taxon>
        <taxon>Apatetrinae</taxon>
        <taxon>Pectinophora</taxon>
    </lineage>
</organism>
<sequence>PYYRYGWTSRLWPNKYRWYSSIWPYYNYNWYPHWSSYYKSYFDDNYYDLKYKMNMFKSDLASVPKNRSDFVNDLEIPDDWRRVYDEVDELVTTRRRDSLLSGSCDECDVRPASALS</sequence>
<feature type="non-terminal residue" evidence="1">
    <location>
        <position position="1"/>
    </location>
</feature>
<evidence type="ECO:0000313" key="1">
    <source>
        <dbReference type="EMBL" id="JAT89610.1"/>
    </source>
</evidence>
<protein>
    <submittedName>
        <fullName evidence="1">Uncharacterized protein</fullName>
    </submittedName>
</protein>
<accession>A0A1E1WRH3</accession>
<dbReference type="EMBL" id="GDQN01001444">
    <property type="protein sequence ID" value="JAT89610.1"/>
    <property type="molecule type" value="Transcribed_RNA"/>
</dbReference>
<name>A0A1E1WRH3_PECGO</name>
<proteinExistence type="predicted"/>
<dbReference type="AlphaFoldDB" id="A0A1E1WRH3"/>
<feature type="non-terminal residue" evidence="1">
    <location>
        <position position="116"/>
    </location>
</feature>
<gene>
    <name evidence="1" type="ORF">g.16803</name>
</gene>
<reference evidence="1" key="1">
    <citation type="submission" date="2015-09" db="EMBL/GenBank/DDBJ databases">
        <title>De novo assembly of Pectinophora gossypiella (Pink Bollworm) gut transcriptome.</title>
        <authorList>
            <person name="Tassone E.E."/>
        </authorList>
    </citation>
    <scope>NUCLEOTIDE SEQUENCE</scope>
</reference>
<dbReference type="OrthoDB" id="7312133at2759"/>